<dbReference type="Proteomes" id="UP001241072">
    <property type="component" value="Unassembled WGS sequence"/>
</dbReference>
<dbReference type="InterPro" id="IPR011712">
    <property type="entry name" value="Sig_transdc_His_kin_sub3_dim/P"/>
</dbReference>
<accession>A0ABT9BP66</accession>
<dbReference type="RefSeq" id="WP_305002570.1">
    <property type="nucleotide sequence ID" value="NZ_JAUQUB010000001.1"/>
</dbReference>
<keyword evidence="4" id="KW-0808">Transferase</keyword>
<comment type="catalytic activity">
    <reaction evidence="1">
        <text>ATP + protein L-histidine = ADP + protein N-phospho-L-histidine.</text>
        <dbReference type="EC" id="2.7.13.3"/>
    </reaction>
</comment>
<keyword evidence="9" id="KW-0472">Membrane</keyword>
<comment type="caution">
    <text evidence="12">The sequence shown here is derived from an EMBL/GenBank/DDBJ whole genome shotgun (WGS) entry which is preliminary data.</text>
</comment>
<evidence type="ECO:0000256" key="5">
    <source>
        <dbReference type="ARBA" id="ARBA00022741"/>
    </source>
</evidence>
<evidence type="ECO:0000256" key="7">
    <source>
        <dbReference type="ARBA" id="ARBA00022840"/>
    </source>
</evidence>
<keyword evidence="3" id="KW-0597">Phosphoprotein</keyword>
<feature type="transmembrane region" description="Helical" evidence="9">
    <location>
        <begin position="53"/>
        <end position="69"/>
    </location>
</feature>
<keyword evidence="8" id="KW-0902">Two-component regulatory system</keyword>
<dbReference type="InterPro" id="IPR050482">
    <property type="entry name" value="Sensor_HK_TwoCompSys"/>
</dbReference>
<protein>
    <recommendedName>
        <fullName evidence="2">histidine kinase</fullName>
        <ecNumber evidence="2">2.7.13.3</ecNumber>
    </recommendedName>
</protein>
<evidence type="ECO:0000259" key="11">
    <source>
        <dbReference type="Pfam" id="PF23539"/>
    </source>
</evidence>
<sequence length="382" mass="40207">MFRRLTPFQLTIDIVVASLCVLVRSVLPFDSWAGWSMLLLMGAALALRRVSPLLALALAWVGAVIQMSAQMPPDAANLSILAVLYATARYGDPLAKWLGLASAGLGAVVATAYLIANSFTAIDLSTVSMAAVLPRFGFAILLGFGSSAAVLGLSWTLGFLARTWADARLARRTQLEAERAVVVEQERNRIARDMHDVVAHSLAVVIAQADGARYAAATDPTAVDSALSAISGTAREALAEVRLLLAQLRHSQQAGPQPVLADLESLVDQVRASGLEVEVRERGEPPTLGASQQIAVYRIAQEALTNALRHGTPGQPVTLELEWSPDVVVLVASNPVAATADPTGAGHGITGMRERAHLVGGRLDAGPDGDRFVVRASIPVAS</sequence>
<keyword evidence="9" id="KW-0812">Transmembrane</keyword>
<dbReference type="GO" id="GO:0016301">
    <property type="term" value="F:kinase activity"/>
    <property type="evidence" value="ECO:0007669"/>
    <property type="project" value="UniProtKB-KW"/>
</dbReference>
<evidence type="ECO:0000256" key="4">
    <source>
        <dbReference type="ARBA" id="ARBA00022679"/>
    </source>
</evidence>
<evidence type="ECO:0000259" key="10">
    <source>
        <dbReference type="Pfam" id="PF07730"/>
    </source>
</evidence>
<feature type="transmembrane region" description="Helical" evidence="9">
    <location>
        <begin position="98"/>
        <end position="116"/>
    </location>
</feature>
<keyword evidence="13" id="KW-1185">Reference proteome</keyword>
<feature type="transmembrane region" description="Helical" evidence="9">
    <location>
        <begin position="7"/>
        <end position="26"/>
    </location>
</feature>
<feature type="domain" description="Signal transduction histidine kinase subgroup 3 dimerisation and phosphoacceptor" evidence="10">
    <location>
        <begin position="186"/>
        <end position="252"/>
    </location>
</feature>
<dbReference type="PANTHER" id="PTHR24421:SF10">
    <property type="entry name" value="NITRATE_NITRITE SENSOR PROTEIN NARQ"/>
    <property type="match status" value="1"/>
</dbReference>
<dbReference type="Gene3D" id="3.30.565.10">
    <property type="entry name" value="Histidine kinase-like ATPase, C-terminal domain"/>
    <property type="match status" value="1"/>
</dbReference>
<evidence type="ECO:0000256" key="2">
    <source>
        <dbReference type="ARBA" id="ARBA00012438"/>
    </source>
</evidence>
<dbReference type="EMBL" id="JAUQUB010000001">
    <property type="protein sequence ID" value="MDO7882187.1"/>
    <property type="molecule type" value="Genomic_DNA"/>
</dbReference>
<keyword evidence="6 12" id="KW-0418">Kinase</keyword>
<evidence type="ECO:0000256" key="8">
    <source>
        <dbReference type="ARBA" id="ARBA00023012"/>
    </source>
</evidence>
<dbReference type="EC" id="2.7.13.3" evidence="2"/>
<evidence type="ECO:0000256" key="9">
    <source>
        <dbReference type="SAM" id="Phobius"/>
    </source>
</evidence>
<evidence type="ECO:0000256" key="6">
    <source>
        <dbReference type="ARBA" id="ARBA00022777"/>
    </source>
</evidence>
<dbReference type="SUPFAM" id="SSF55874">
    <property type="entry name" value="ATPase domain of HSP90 chaperone/DNA topoisomerase II/histidine kinase"/>
    <property type="match status" value="1"/>
</dbReference>
<evidence type="ECO:0000313" key="12">
    <source>
        <dbReference type="EMBL" id="MDO7882187.1"/>
    </source>
</evidence>
<dbReference type="Pfam" id="PF07730">
    <property type="entry name" value="HisKA_3"/>
    <property type="match status" value="1"/>
</dbReference>
<dbReference type="Pfam" id="PF23539">
    <property type="entry name" value="DUF7134"/>
    <property type="match status" value="1"/>
</dbReference>
<keyword evidence="5" id="KW-0547">Nucleotide-binding</keyword>
<dbReference type="CDD" id="cd16917">
    <property type="entry name" value="HATPase_UhpB-NarQ-NarX-like"/>
    <property type="match status" value="1"/>
</dbReference>
<dbReference type="PANTHER" id="PTHR24421">
    <property type="entry name" value="NITRATE/NITRITE SENSOR PROTEIN NARX-RELATED"/>
    <property type="match status" value="1"/>
</dbReference>
<gene>
    <name evidence="12" type="ORF">Q5716_08125</name>
</gene>
<dbReference type="InterPro" id="IPR036890">
    <property type="entry name" value="HATPase_C_sf"/>
</dbReference>
<feature type="transmembrane region" description="Helical" evidence="9">
    <location>
        <begin position="136"/>
        <end position="161"/>
    </location>
</feature>
<name>A0ABT9BP66_9MICO</name>
<dbReference type="Gene3D" id="1.20.5.1930">
    <property type="match status" value="1"/>
</dbReference>
<evidence type="ECO:0000256" key="3">
    <source>
        <dbReference type="ARBA" id="ARBA00022553"/>
    </source>
</evidence>
<keyword evidence="7" id="KW-0067">ATP-binding</keyword>
<evidence type="ECO:0000313" key="13">
    <source>
        <dbReference type="Proteomes" id="UP001241072"/>
    </source>
</evidence>
<reference evidence="12 13" key="1">
    <citation type="submission" date="2023-07" db="EMBL/GenBank/DDBJ databases">
        <title>Protaetiibacter sp. nov WY-16 isolated from soil.</title>
        <authorList>
            <person name="Liu B."/>
            <person name="Wan Y."/>
        </authorList>
    </citation>
    <scope>NUCLEOTIDE SEQUENCE [LARGE SCALE GENOMIC DNA]</scope>
    <source>
        <strain evidence="12 13">WY-16</strain>
    </source>
</reference>
<evidence type="ECO:0000256" key="1">
    <source>
        <dbReference type="ARBA" id="ARBA00000085"/>
    </source>
</evidence>
<organism evidence="12 13">
    <name type="scientific">Antiquaquibacter soli</name>
    <dbReference type="NCBI Taxonomy" id="3064523"/>
    <lineage>
        <taxon>Bacteria</taxon>
        <taxon>Bacillati</taxon>
        <taxon>Actinomycetota</taxon>
        <taxon>Actinomycetes</taxon>
        <taxon>Micrococcales</taxon>
        <taxon>Microbacteriaceae</taxon>
        <taxon>Antiquaquibacter</taxon>
    </lineage>
</organism>
<proteinExistence type="predicted"/>
<dbReference type="InterPro" id="IPR055558">
    <property type="entry name" value="DUF7134"/>
</dbReference>
<keyword evidence="9" id="KW-1133">Transmembrane helix</keyword>
<feature type="domain" description="DUF7134" evidence="11">
    <location>
        <begin position="12"/>
        <end position="162"/>
    </location>
</feature>